<dbReference type="RefSeq" id="WP_148765474.1">
    <property type="nucleotide sequence ID" value="NZ_VSRQ01000007.1"/>
</dbReference>
<evidence type="ECO:0000313" key="3">
    <source>
        <dbReference type="Proteomes" id="UP000323505"/>
    </source>
</evidence>
<organism evidence="2 3">
    <name type="scientific">Actinomadura decatromicini</name>
    <dbReference type="NCBI Taxonomy" id="2604572"/>
    <lineage>
        <taxon>Bacteria</taxon>
        <taxon>Bacillati</taxon>
        <taxon>Actinomycetota</taxon>
        <taxon>Actinomycetes</taxon>
        <taxon>Streptosporangiales</taxon>
        <taxon>Thermomonosporaceae</taxon>
        <taxon>Actinomadura</taxon>
    </lineage>
</organism>
<proteinExistence type="predicted"/>
<feature type="compositionally biased region" description="Polar residues" evidence="1">
    <location>
        <begin position="1"/>
        <end position="16"/>
    </location>
</feature>
<evidence type="ECO:0000256" key="1">
    <source>
        <dbReference type="SAM" id="MobiDB-lite"/>
    </source>
</evidence>
<dbReference type="AlphaFoldDB" id="A0A5D3FAM3"/>
<gene>
    <name evidence="2" type="ORF">FXF68_31050</name>
</gene>
<keyword evidence="3" id="KW-1185">Reference proteome</keyword>
<dbReference type="Proteomes" id="UP000323505">
    <property type="component" value="Unassembled WGS sequence"/>
</dbReference>
<dbReference type="EMBL" id="VSRQ01000007">
    <property type="protein sequence ID" value="TYK45122.1"/>
    <property type="molecule type" value="Genomic_DNA"/>
</dbReference>
<protein>
    <submittedName>
        <fullName evidence="2">Uncharacterized protein</fullName>
    </submittedName>
</protein>
<feature type="region of interest" description="Disordered" evidence="1">
    <location>
        <begin position="1"/>
        <end position="59"/>
    </location>
</feature>
<sequence>MSTQSDTGRGTAQSAQCGPHSGDEPVAGAQRAGRAGARESTAETAQSQPDSAEPAKVTASDYAAEVGSWIRTTFTPPDFWSTDRPALEKVWAYATRGEWTTEGGVFRAAGQVYALGVALPIIFVARAVDFVVERPSRLAATAVLLWLLSRVPPLAWLI</sequence>
<comment type="caution">
    <text evidence="2">The sequence shown here is derived from an EMBL/GenBank/DDBJ whole genome shotgun (WGS) entry which is preliminary data.</text>
</comment>
<name>A0A5D3FAM3_9ACTN</name>
<accession>A0A5D3FAM3</accession>
<reference evidence="2 3" key="1">
    <citation type="submission" date="2019-08" db="EMBL/GenBank/DDBJ databases">
        <title>Actinomadura sp. nov. CYP1-5 isolated from mountain soil.</title>
        <authorList>
            <person name="Songsumanus A."/>
            <person name="Kuncharoen N."/>
            <person name="Kudo T."/>
            <person name="Yuki M."/>
            <person name="Igarashi Y."/>
            <person name="Tanasupawat S."/>
        </authorList>
    </citation>
    <scope>NUCLEOTIDE SEQUENCE [LARGE SCALE GENOMIC DNA]</scope>
    <source>
        <strain evidence="2 3">CYP1-5</strain>
    </source>
</reference>
<evidence type="ECO:0000313" key="2">
    <source>
        <dbReference type="EMBL" id="TYK45122.1"/>
    </source>
</evidence>